<proteinExistence type="predicted"/>
<sequence length="69" mass="7787">MIIRAILEWDEEAKSYSATCPELNHVSSCGDTETEAIENLKEAIQLFLEPIPNHFINLNSQTDAIEILI</sequence>
<protein>
    <submittedName>
        <fullName evidence="2">Type II toxin-antitoxin system HicB family antitoxin</fullName>
    </submittedName>
</protein>
<name>A0A977PVI6_9CYAN</name>
<gene>
    <name evidence="2" type="ORF">KA717_31880</name>
</gene>
<organism evidence="2">
    <name type="scientific">Woronichinia naegeliana WA131</name>
    <dbReference type="NCBI Taxonomy" id="2824559"/>
    <lineage>
        <taxon>Bacteria</taxon>
        <taxon>Bacillati</taxon>
        <taxon>Cyanobacteriota</taxon>
        <taxon>Cyanophyceae</taxon>
        <taxon>Synechococcales</taxon>
        <taxon>Coelosphaeriaceae</taxon>
        <taxon>Woronichinia</taxon>
    </lineage>
</organism>
<dbReference type="Proteomes" id="UP001065613">
    <property type="component" value="Chromosome"/>
</dbReference>
<feature type="domain" description="HicB-like antitoxin of toxin-antitoxin system" evidence="1">
    <location>
        <begin position="6"/>
        <end position="52"/>
    </location>
</feature>
<evidence type="ECO:0000259" key="1">
    <source>
        <dbReference type="Pfam" id="PF15919"/>
    </source>
</evidence>
<dbReference type="AlphaFoldDB" id="A0A977PVI6"/>
<dbReference type="SUPFAM" id="SSF143100">
    <property type="entry name" value="TTHA1013/TTHA0281-like"/>
    <property type="match status" value="1"/>
</dbReference>
<accession>A0A977PVI6</accession>
<reference evidence="2" key="1">
    <citation type="submission" date="2021-04" db="EMBL/GenBank/DDBJ databases">
        <title>Genome sequence of Woronichinia naegeliana from Washington state freshwater lake bloom.</title>
        <authorList>
            <person name="Dreher T.W."/>
        </authorList>
    </citation>
    <scope>NUCLEOTIDE SEQUENCE</scope>
    <source>
        <strain evidence="2">WA131</strain>
    </source>
</reference>
<dbReference type="Pfam" id="PF15919">
    <property type="entry name" value="HicB_lk_antitox"/>
    <property type="match status" value="1"/>
</dbReference>
<dbReference type="InterPro" id="IPR031807">
    <property type="entry name" value="HicB-like"/>
</dbReference>
<dbReference type="EMBL" id="CP073041">
    <property type="protein sequence ID" value="UXE60193.1"/>
    <property type="molecule type" value="Genomic_DNA"/>
</dbReference>
<evidence type="ECO:0000313" key="2">
    <source>
        <dbReference type="EMBL" id="UXE60193.1"/>
    </source>
</evidence>
<dbReference type="InterPro" id="IPR035069">
    <property type="entry name" value="TTHA1013/TTHA0281-like"/>
</dbReference>
<dbReference type="KEGG" id="wna:KA717_31880"/>
<dbReference type="Gene3D" id="3.30.160.250">
    <property type="match status" value="1"/>
</dbReference>